<dbReference type="Proteomes" id="UP000306319">
    <property type="component" value="Unassembled WGS sequence"/>
</dbReference>
<keyword evidence="2" id="KW-1185">Reference proteome</keyword>
<organism evidence="1 2">
    <name type="scientific">Lepagella muris</name>
    <dbReference type="NCBI Taxonomy" id="3032870"/>
    <lineage>
        <taxon>Bacteria</taxon>
        <taxon>Pseudomonadati</taxon>
        <taxon>Bacteroidota</taxon>
        <taxon>Bacteroidia</taxon>
        <taxon>Bacteroidales</taxon>
        <taxon>Muribaculaceae</taxon>
        <taxon>Lepagella</taxon>
    </lineage>
</organism>
<gene>
    <name evidence="1" type="ORF">E5331_10565</name>
</gene>
<sequence>MELKPKFDVTYMETAIVFLESLPDKVKDKIAYNISKSRYFMDKELFKKLNDDIWEFRTKFQGITYRLLAFWDKDTGNLVIATHGFVKKTQKTPEKEIDRAEALRKEYYNNKKK</sequence>
<accession>A0AC61REX5</accession>
<proteinExistence type="predicted"/>
<comment type="caution">
    <text evidence="1">The sequence shown here is derived from an EMBL/GenBank/DDBJ whole genome shotgun (WGS) entry which is preliminary data.</text>
</comment>
<protein>
    <submittedName>
        <fullName evidence="1">Type II toxin-antitoxin system RelE/ParE family toxin</fullName>
    </submittedName>
</protein>
<name>A0AC61REX5_9BACT</name>
<reference evidence="1" key="1">
    <citation type="submission" date="2019-04" db="EMBL/GenBank/DDBJ databases">
        <title>Microbes associate with the intestines of laboratory mice.</title>
        <authorList>
            <person name="Navarre W."/>
            <person name="Wong E."/>
            <person name="Huang K."/>
            <person name="Tropini C."/>
            <person name="Ng K."/>
            <person name="Yu B."/>
        </authorList>
    </citation>
    <scope>NUCLEOTIDE SEQUENCE</scope>
    <source>
        <strain evidence="1">NM04_E33</strain>
    </source>
</reference>
<dbReference type="EMBL" id="SRYB01000014">
    <property type="protein sequence ID" value="TGY78317.1"/>
    <property type="molecule type" value="Genomic_DNA"/>
</dbReference>
<evidence type="ECO:0000313" key="2">
    <source>
        <dbReference type="Proteomes" id="UP000306319"/>
    </source>
</evidence>
<evidence type="ECO:0000313" key="1">
    <source>
        <dbReference type="EMBL" id="TGY78317.1"/>
    </source>
</evidence>